<comment type="catalytic activity">
    <reaction evidence="8">
        <text>guanosine(26) in tRNA + 2 S-adenosyl-L-methionine = N(2)-dimethylguanosine(26) in tRNA + 2 S-adenosyl-L-homocysteine + 2 H(+)</text>
        <dbReference type="Rhea" id="RHEA:43140"/>
        <dbReference type="Rhea" id="RHEA-COMP:10359"/>
        <dbReference type="Rhea" id="RHEA-COMP:10360"/>
        <dbReference type="ChEBI" id="CHEBI:15378"/>
        <dbReference type="ChEBI" id="CHEBI:57856"/>
        <dbReference type="ChEBI" id="CHEBI:59789"/>
        <dbReference type="ChEBI" id="CHEBI:74269"/>
        <dbReference type="ChEBI" id="CHEBI:74513"/>
        <dbReference type="EC" id="2.1.1.216"/>
    </reaction>
</comment>
<dbReference type="EMBL" id="DQUG01000141">
    <property type="protein sequence ID" value="HIP75182.1"/>
    <property type="molecule type" value="Genomic_DNA"/>
</dbReference>
<dbReference type="EC" id="2.1.1.216" evidence="7 8"/>
<dbReference type="AlphaFoldDB" id="A0A832ZAU4"/>
<dbReference type="GO" id="GO:0000049">
    <property type="term" value="F:tRNA binding"/>
    <property type="evidence" value="ECO:0007669"/>
    <property type="project" value="UniProtKB-UniRule"/>
</dbReference>
<dbReference type="PANTHER" id="PTHR10631">
    <property type="entry name" value="N 2 ,N 2 -DIMETHYLGUANOSINE TRNA METHYLTRANSFERASE"/>
    <property type="match status" value="1"/>
</dbReference>
<dbReference type="FunFam" id="3.40.50.150:FF:000272">
    <property type="entry name" value="tRNA (guanine(26)-N(2))-dimethyltransferase"/>
    <property type="match status" value="1"/>
</dbReference>
<dbReference type="Gene3D" id="3.30.56.70">
    <property type="entry name" value="N2,N2-dimethylguanosine tRNA methyltransferase, C-terminal domain"/>
    <property type="match status" value="1"/>
</dbReference>
<dbReference type="Gene3D" id="3.40.50.150">
    <property type="entry name" value="Vaccinia Virus protein VP39"/>
    <property type="match status" value="1"/>
</dbReference>
<evidence type="ECO:0000256" key="9">
    <source>
        <dbReference type="PROSITE-ProRule" id="PRU00958"/>
    </source>
</evidence>
<dbReference type="HAMAP" id="MF_00290">
    <property type="entry name" value="tRNA_dimethyltr_TRM1"/>
    <property type="match status" value="1"/>
</dbReference>
<dbReference type="InterPro" id="IPR002905">
    <property type="entry name" value="Trm1"/>
</dbReference>
<dbReference type="GO" id="GO:0002940">
    <property type="term" value="P:tRNA N2-guanine methylation"/>
    <property type="evidence" value="ECO:0007669"/>
    <property type="project" value="TreeGrafter"/>
</dbReference>
<keyword evidence="1 8" id="KW-0820">tRNA-binding</keyword>
<keyword evidence="3 8" id="KW-0808">Transferase</keyword>
<accession>A0A832ZAU4</accession>
<keyword evidence="2 8" id="KW-0489">Methyltransferase</keyword>
<keyword evidence="4 8" id="KW-0949">S-adenosyl-L-methionine</keyword>
<dbReference type="InterPro" id="IPR042296">
    <property type="entry name" value="tRNA_met_Trm1_C"/>
</dbReference>
<dbReference type="NCBIfam" id="TIGR00308">
    <property type="entry name" value="TRM1"/>
    <property type="match status" value="1"/>
</dbReference>
<organism evidence="10 11">
    <name type="scientific">Thermococcus paralvinellae</name>
    <dbReference type="NCBI Taxonomy" id="582419"/>
    <lineage>
        <taxon>Archaea</taxon>
        <taxon>Methanobacteriati</taxon>
        <taxon>Methanobacteriota</taxon>
        <taxon>Thermococci</taxon>
        <taxon>Thermococcales</taxon>
        <taxon>Thermococcaceae</taxon>
        <taxon>Thermococcus</taxon>
    </lineage>
</organism>
<dbReference type="PROSITE" id="PS51626">
    <property type="entry name" value="SAM_MT_TRM1"/>
    <property type="match status" value="1"/>
</dbReference>
<proteinExistence type="inferred from homology"/>
<evidence type="ECO:0000256" key="5">
    <source>
        <dbReference type="ARBA" id="ARBA00022694"/>
    </source>
</evidence>
<feature type="binding site" evidence="8">
    <location>
        <position position="36"/>
    </location>
    <ligand>
        <name>S-adenosyl-L-methionine</name>
        <dbReference type="ChEBI" id="CHEBI:59789"/>
    </ligand>
</feature>
<dbReference type="InterPro" id="IPR029063">
    <property type="entry name" value="SAM-dependent_MTases_sf"/>
</dbReference>
<evidence type="ECO:0000313" key="10">
    <source>
        <dbReference type="EMBL" id="HIP75182.1"/>
    </source>
</evidence>
<evidence type="ECO:0000313" key="11">
    <source>
        <dbReference type="Proteomes" id="UP000649326"/>
    </source>
</evidence>
<protein>
    <recommendedName>
        <fullName evidence="7 8">tRNA (guanine(26)-N(2))-dimethyltransferase</fullName>
        <ecNumber evidence="7 8">2.1.1.216</ecNumber>
    </recommendedName>
    <alternativeName>
        <fullName evidence="8">tRNA 2,2-dimethylguanosine-26 methyltransferase</fullName>
    </alternativeName>
    <alternativeName>
        <fullName evidence="8">tRNA(guanine-26,N(2)-N(2)) methyltransferase</fullName>
    </alternativeName>
    <alternativeName>
        <fullName evidence="8">tRNA(m(2,2)G26)dimethyltransferase</fullName>
    </alternativeName>
</protein>
<gene>
    <name evidence="8" type="primary">trm1</name>
    <name evidence="10" type="ORF">EYH13_03385</name>
</gene>
<feature type="binding site" evidence="8">
    <location>
        <position position="122"/>
    </location>
    <ligand>
        <name>S-adenosyl-L-methionine</name>
        <dbReference type="ChEBI" id="CHEBI:59789"/>
    </ligand>
</feature>
<dbReference type="PANTHER" id="PTHR10631:SF3">
    <property type="entry name" value="TRNA (GUANINE(26)-N(2))-DIMETHYLTRANSFERASE"/>
    <property type="match status" value="1"/>
</dbReference>
<evidence type="ECO:0000256" key="7">
    <source>
        <dbReference type="ARBA" id="ARBA00039099"/>
    </source>
</evidence>
<keyword evidence="6 8" id="KW-0694">RNA-binding</keyword>
<evidence type="ECO:0000256" key="2">
    <source>
        <dbReference type="ARBA" id="ARBA00022603"/>
    </source>
</evidence>
<evidence type="ECO:0000256" key="6">
    <source>
        <dbReference type="ARBA" id="ARBA00022884"/>
    </source>
</evidence>
<comment type="caution">
    <text evidence="10">The sequence shown here is derived from an EMBL/GenBank/DDBJ whole genome shotgun (WGS) entry which is preliminary data.</text>
</comment>
<dbReference type="CDD" id="cd02440">
    <property type="entry name" value="AdoMet_MTases"/>
    <property type="match status" value="1"/>
</dbReference>
<dbReference type="Proteomes" id="UP000649326">
    <property type="component" value="Unassembled WGS sequence"/>
</dbReference>
<evidence type="ECO:0000256" key="4">
    <source>
        <dbReference type="ARBA" id="ARBA00022691"/>
    </source>
</evidence>
<comment type="caution">
    <text evidence="8">Lacks conserved residue(s) required for the propagation of feature annotation.</text>
</comment>
<comment type="similarity">
    <text evidence="8 9">Belongs to the class I-like SAM-binding methyltransferase superfamily. Trm1 family.</text>
</comment>
<evidence type="ECO:0000256" key="3">
    <source>
        <dbReference type="ARBA" id="ARBA00022679"/>
    </source>
</evidence>
<feature type="binding site" evidence="8">
    <location>
        <position position="61"/>
    </location>
    <ligand>
        <name>S-adenosyl-L-methionine</name>
        <dbReference type="ChEBI" id="CHEBI:59789"/>
    </ligand>
</feature>
<evidence type="ECO:0000256" key="1">
    <source>
        <dbReference type="ARBA" id="ARBA00022555"/>
    </source>
</evidence>
<reference evidence="10" key="1">
    <citation type="journal article" date="2020" name="ISME J.">
        <title>Gammaproteobacteria mediating utilization of methyl-, sulfur- and petroleum organic compounds in deep ocean hydrothermal plumes.</title>
        <authorList>
            <person name="Zhou Z."/>
            <person name="Liu Y."/>
            <person name="Pan J."/>
            <person name="Cron B.R."/>
            <person name="Toner B.M."/>
            <person name="Anantharaman K."/>
            <person name="Breier J.A."/>
            <person name="Dick G.J."/>
            <person name="Li M."/>
        </authorList>
    </citation>
    <scope>NUCLEOTIDE SEQUENCE</scope>
    <source>
        <strain evidence="10">SZUA-1451</strain>
    </source>
</reference>
<feature type="binding site" evidence="8">
    <location>
        <position position="123"/>
    </location>
    <ligand>
        <name>S-adenosyl-L-methionine</name>
        <dbReference type="ChEBI" id="CHEBI:59789"/>
    </ligand>
</feature>
<comment type="function">
    <text evidence="8">Dimethylates a single guanine residue at position 26 of a number of tRNAs using S-adenosyl-L-methionine as donor of the methyl groups.</text>
</comment>
<evidence type="ECO:0000256" key="8">
    <source>
        <dbReference type="HAMAP-Rule" id="MF_00290"/>
    </source>
</evidence>
<dbReference type="SUPFAM" id="SSF53335">
    <property type="entry name" value="S-adenosyl-L-methionine-dependent methyltransferases"/>
    <property type="match status" value="1"/>
</dbReference>
<sequence length="381" mass="43563">MELLEINEGKARILVPKAGRIYDAPVFYNPVMALNRDLSVLLLKVVKGERVLDALSATGVRGIRYALETPAEEVWLNDINPDVFALMVENLRLNFPGKIEMHEKKAILEGDRGKVLVATNLDANRLMNEQFRYFDFIDLDPFGSPMEFLDSALRSVKRKGVLAITATDTAPLCGAHPKACLRKYNAVPIRGELCHEAGLRILIGTIARYVAKYDMGFEVLFAYYRDHYFRVFLRFRDGARKGDETLEKLGYLYFDERSGKFEIERDFLPSKPKAYGPLWLGELKNEEIVGKMYKLAEKEEIAEKREVLKFLGTIKEELDLPFFYDTHALARRNNLEARKIAKVIEILGERGYRATRTHFSPTALKTDAPFEEVLDALKSLQ</sequence>
<name>A0A832ZAU4_9EURY</name>
<dbReference type="GO" id="GO:0160104">
    <property type="term" value="F:tRNA (guanine(26)-N2)-dimethyltransferase activity"/>
    <property type="evidence" value="ECO:0007669"/>
    <property type="project" value="UniProtKB-UniRule"/>
</dbReference>
<dbReference type="Pfam" id="PF02005">
    <property type="entry name" value="TRM"/>
    <property type="match status" value="1"/>
</dbReference>
<keyword evidence="5 8" id="KW-0819">tRNA processing</keyword>
<dbReference type="InterPro" id="IPR022923">
    <property type="entry name" value="TRM1_arc_bac"/>
</dbReference>
<feature type="binding site" evidence="8">
    <location>
        <position position="78"/>
    </location>
    <ligand>
        <name>S-adenosyl-L-methionine</name>
        <dbReference type="ChEBI" id="CHEBI:59789"/>
    </ligand>
</feature>